<keyword evidence="2" id="KW-1185">Reference proteome</keyword>
<sequence>MMPCVLPVFVIGLLALSLYLEKNRTKKQFVFENFSHIFRQTAVPKQNYHAVIAAKIADFPAARELQHYREE</sequence>
<gene>
    <name evidence="1" type="ORF">P7680_02985</name>
</gene>
<evidence type="ECO:0000313" key="2">
    <source>
        <dbReference type="Proteomes" id="UP001529180"/>
    </source>
</evidence>
<evidence type="ECO:0000313" key="1">
    <source>
        <dbReference type="EMBL" id="MDG4717943.1"/>
    </source>
</evidence>
<dbReference type="Proteomes" id="UP001529180">
    <property type="component" value="Unassembled WGS sequence"/>
</dbReference>
<reference evidence="1 2" key="1">
    <citation type="submission" date="2023-03" db="EMBL/GenBank/DDBJ databases">
        <title>Strain FZY0004 represents a novel species in the genus Thalassospira isolated from seawater.</title>
        <authorList>
            <person name="Fu Z.-Y."/>
        </authorList>
    </citation>
    <scope>NUCLEOTIDE SEQUENCE [LARGE SCALE GENOMIC DNA]</scope>
    <source>
        <strain evidence="1 2">FZY0004</strain>
    </source>
</reference>
<accession>A0ABT6G7C6</accession>
<organism evidence="1 2">
    <name type="scientific">Thalassospira aquimaris</name>
    <dbReference type="NCBI Taxonomy" id="3037796"/>
    <lineage>
        <taxon>Bacteria</taxon>
        <taxon>Pseudomonadati</taxon>
        <taxon>Pseudomonadota</taxon>
        <taxon>Alphaproteobacteria</taxon>
        <taxon>Rhodospirillales</taxon>
        <taxon>Thalassospiraceae</taxon>
        <taxon>Thalassospira</taxon>
    </lineage>
</organism>
<name>A0ABT6G7C6_9PROT</name>
<protein>
    <submittedName>
        <fullName evidence="1">Uncharacterized protein</fullName>
    </submittedName>
</protein>
<proteinExistence type="predicted"/>
<comment type="caution">
    <text evidence="1">The sequence shown here is derived from an EMBL/GenBank/DDBJ whole genome shotgun (WGS) entry which is preliminary data.</text>
</comment>
<dbReference type="EMBL" id="JARSBO010000002">
    <property type="protein sequence ID" value="MDG4717943.1"/>
    <property type="molecule type" value="Genomic_DNA"/>
</dbReference>